<dbReference type="RefSeq" id="WP_311985516.1">
    <property type="nucleotide sequence ID" value="NZ_JARQBZ010000023.1"/>
</dbReference>
<feature type="domain" description="J" evidence="3">
    <location>
        <begin position="1"/>
        <end position="58"/>
    </location>
</feature>
<evidence type="ECO:0000256" key="2">
    <source>
        <dbReference type="ARBA" id="ARBA00023016"/>
    </source>
</evidence>
<dbReference type="SUPFAM" id="SSF46565">
    <property type="entry name" value="Chaperone J-domain"/>
    <property type="match status" value="1"/>
</dbReference>
<evidence type="ECO:0000259" key="3">
    <source>
        <dbReference type="PROSITE" id="PS50076"/>
    </source>
</evidence>
<evidence type="ECO:0000313" key="5">
    <source>
        <dbReference type="Proteomes" id="UP001268577"/>
    </source>
</evidence>
<accession>A0AAW8UCE5</accession>
<dbReference type="Proteomes" id="UP001268577">
    <property type="component" value="Unassembled WGS sequence"/>
</dbReference>
<evidence type="ECO:0000313" key="4">
    <source>
        <dbReference type="EMBL" id="MDT2834655.1"/>
    </source>
</evidence>
<comment type="caution">
    <text evidence="4">The sequence shown here is derived from an EMBL/GenBank/DDBJ whole genome shotgun (WGS) entry which is preliminary data.</text>
</comment>
<gene>
    <name evidence="4" type="ORF">P7H70_11465</name>
</gene>
<dbReference type="Gene3D" id="1.10.287.110">
    <property type="entry name" value="DnaJ domain"/>
    <property type="match status" value="1"/>
</dbReference>
<keyword evidence="1" id="KW-0235">DNA replication</keyword>
<keyword evidence="2" id="KW-0346">Stress response</keyword>
<dbReference type="InterPro" id="IPR036869">
    <property type="entry name" value="J_dom_sf"/>
</dbReference>
<sequence>MKYIKNVETLEELKKAYKKLALKLHPDCGGNEEEMKILNNEYDELFSKLKNTHKNKDGETYTKETTETPEQFKDIINQLFNLKMDGVSIEIVGTFIWLTGNTKPYKDDIKALEFRYSPKKYAWYKAPSDYKKRSRKNYDMDTIRGMYGSQKVKEDKEEKNTYKPIKACKFIRKEVLKWILK</sequence>
<dbReference type="GO" id="GO:0006260">
    <property type="term" value="P:DNA replication"/>
    <property type="evidence" value="ECO:0007669"/>
    <property type="project" value="UniProtKB-KW"/>
</dbReference>
<organism evidence="4 5">
    <name type="scientific">Vagococcus carniphilus</name>
    <dbReference type="NCBI Taxonomy" id="218144"/>
    <lineage>
        <taxon>Bacteria</taxon>
        <taxon>Bacillati</taxon>
        <taxon>Bacillota</taxon>
        <taxon>Bacilli</taxon>
        <taxon>Lactobacillales</taxon>
        <taxon>Enterococcaceae</taxon>
        <taxon>Vagococcus</taxon>
    </lineage>
</organism>
<evidence type="ECO:0000256" key="1">
    <source>
        <dbReference type="ARBA" id="ARBA00022705"/>
    </source>
</evidence>
<proteinExistence type="predicted"/>
<dbReference type="InterPro" id="IPR001623">
    <property type="entry name" value="DnaJ_domain"/>
</dbReference>
<name>A0AAW8UCE5_9ENTE</name>
<dbReference type="EMBL" id="JARQBZ010000023">
    <property type="protein sequence ID" value="MDT2834655.1"/>
    <property type="molecule type" value="Genomic_DNA"/>
</dbReference>
<dbReference type="AlphaFoldDB" id="A0AAW8UCE5"/>
<dbReference type="PROSITE" id="PS50076">
    <property type="entry name" value="DNAJ_2"/>
    <property type="match status" value="1"/>
</dbReference>
<protein>
    <submittedName>
        <fullName evidence="4">Molecular chaperone DnaJ</fullName>
    </submittedName>
</protein>
<reference evidence="4" key="1">
    <citation type="submission" date="2023-03" db="EMBL/GenBank/DDBJ databases">
        <authorList>
            <person name="Shen W."/>
            <person name="Cai J."/>
        </authorList>
    </citation>
    <scope>NUCLEOTIDE SEQUENCE</scope>
    <source>
        <strain evidence="4">P96-3</strain>
    </source>
</reference>